<organism evidence="2">
    <name type="scientific">viral metagenome</name>
    <dbReference type="NCBI Taxonomy" id="1070528"/>
    <lineage>
        <taxon>unclassified sequences</taxon>
        <taxon>metagenomes</taxon>
        <taxon>organismal metagenomes</taxon>
    </lineage>
</organism>
<accession>A0A6C0HM89</accession>
<proteinExistence type="predicted"/>
<sequence>MSARLCPYKSNTKKLGDFLNLELMIPMNQREYSWTEKEINLYINDIKIIFEENKYIERLGSIIIYKGNNNINEIYDGQQRTITSILLLYAIGLISNNKDFHYDIIKMLSIEKYKKITELHSELHKRLKIKFNDIQTLIIPKIYCVNPNDMDTLVEIFNDKLHHYMEYIANINDVLTYNNDMSNNEHSQDQENGVDYTQNDIELKYICSLCNAELTTEKHFIKHLDIQHLIKIKYSTNSKIYKAYFDIYEKIKNFMYDSNKLIELHNFIINDIELQLYECTESDYVSKIFEWENNRGIEVAKLDLIKNPILIKIPDDKKVEVYEEWEILRKLETNIYSNFGQRLFEIAIQLYNSEENNKEFTRICDYNKCYDPIIKNSDTFKELKKLFSIIKKLNDIYKQIKNHKYGKLITTTKTISLQWEAYMWCLLPIFYKKNTIDDKLIKLLVKWYFRNLEYKNISFNNLAYSNEFLKIINEYLKNNAYDYYTQFYECLKLNANESIKQYYQKHLKDICFTRIKATYLLLFLETCDNTDKHIVNLELTLEHLIPQSKKTDLTDIKNISKLGNLTLLEGSNSSNGHKGNSSLGAKEYSAKKDSYLESSAKITRDIVAQFPIKFEEADIEKRSSTLIKKLDKFTNYFA</sequence>
<evidence type="ECO:0000313" key="2">
    <source>
        <dbReference type="EMBL" id="QHT81225.1"/>
    </source>
</evidence>
<dbReference type="PANTHER" id="PTHR35149">
    <property type="entry name" value="SLL5132 PROTEIN"/>
    <property type="match status" value="1"/>
</dbReference>
<name>A0A6C0HM89_9ZZZZ</name>
<dbReference type="PROSITE" id="PS00028">
    <property type="entry name" value="ZINC_FINGER_C2H2_1"/>
    <property type="match status" value="1"/>
</dbReference>
<feature type="domain" description="C2H2-type" evidence="1">
    <location>
        <begin position="207"/>
        <end position="228"/>
    </location>
</feature>
<dbReference type="InterPro" id="IPR011089">
    <property type="entry name" value="GmrSD_C"/>
</dbReference>
<dbReference type="Pfam" id="PF03235">
    <property type="entry name" value="GmrSD_N"/>
    <property type="match status" value="1"/>
</dbReference>
<protein>
    <recommendedName>
        <fullName evidence="1">C2H2-type domain-containing protein</fullName>
    </recommendedName>
</protein>
<dbReference type="Pfam" id="PF07510">
    <property type="entry name" value="GmrSD_C"/>
    <property type="match status" value="1"/>
</dbReference>
<reference evidence="2" key="1">
    <citation type="journal article" date="2020" name="Nature">
        <title>Giant virus diversity and host interactions through global metagenomics.</title>
        <authorList>
            <person name="Schulz F."/>
            <person name="Roux S."/>
            <person name="Paez-Espino D."/>
            <person name="Jungbluth S."/>
            <person name="Walsh D.A."/>
            <person name="Denef V.J."/>
            <person name="McMahon K.D."/>
            <person name="Konstantinidis K.T."/>
            <person name="Eloe-Fadrosh E.A."/>
            <person name="Kyrpides N.C."/>
            <person name="Woyke T."/>
        </authorList>
    </citation>
    <scope>NUCLEOTIDE SEQUENCE</scope>
    <source>
        <strain evidence="2">GVMAG-M-3300023184-13</strain>
    </source>
</reference>
<dbReference type="AlphaFoldDB" id="A0A6C0HM89"/>
<dbReference type="InterPro" id="IPR004919">
    <property type="entry name" value="GmrSD_N"/>
</dbReference>
<evidence type="ECO:0000259" key="1">
    <source>
        <dbReference type="PROSITE" id="PS00028"/>
    </source>
</evidence>
<dbReference type="PANTHER" id="PTHR35149:SF1">
    <property type="entry name" value="DUF5655 DOMAIN-CONTAINING PROTEIN"/>
    <property type="match status" value="1"/>
</dbReference>
<dbReference type="InterPro" id="IPR013087">
    <property type="entry name" value="Znf_C2H2_type"/>
</dbReference>
<dbReference type="EMBL" id="MN739979">
    <property type="protein sequence ID" value="QHT81225.1"/>
    <property type="molecule type" value="Genomic_DNA"/>
</dbReference>